<organism evidence="2 3">
    <name type="scientific">Anaerobium acetethylicum</name>
    <dbReference type="NCBI Taxonomy" id="1619234"/>
    <lineage>
        <taxon>Bacteria</taxon>
        <taxon>Bacillati</taxon>
        <taxon>Bacillota</taxon>
        <taxon>Clostridia</taxon>
        <taxon>Lachnospirales</taxon>
        <taxon>Lachnospiraceae</taxon>
        <taxon>Anaerobium</taxon>
    </lineage>
</organism>
<dbReference type="RefSeq" id="WP_091235022.1">
    <property type="nucleotide sequence ID" value="NZ_FMKA01000017.1"/>
</dbReference>
<feature type="transmembrane region" description="Helical" evidence="1">
    <location>
        <begin position="163"/>
        <end position="184"/>
    </location>
</feature>
<keyword evidence="3" id="KW-1185">Reference proteome</keyword>
<sequence length="235" mass="26042">MNIKNRKFIIRILFYMIGLLCLAFGVAFSINSKLGVSPVNSLPYIISLITGNEVGICVIALFSFYILIQIVILRKEFKWINLTQLVFSTIFGYFVNFAKSVLGDFTIPTYAGQLCMLVISILLVALGVCLYVDVKLVNMPMEGMTAAINVKIFRKLPFHDVKVIMDCTVVVIGIMLSLMFLGGIEGIREGTVICALLVGKIMKPMQKVIVPMIEITCFQKANSVLHTHETGTAMS</sequence>
<feature type="transmembrane region" description="Helical" evidence="1">
    <location>
        <begin position="42"/>
        <end position="67"/>
    </location>
</feature>
<dbReference type="InterPro" id="IPR038750">
    <property type="entry name" value="YczE/YyaS-like"/>
</dbReference>
<evidence type="ECO:0000313" key="3">
    <source>
        <dbReference type="Proteomes" id="UP000199315"/>
    </source>
</evidence>
<keyword evidence="1" id="KW-0812">Transmembrane</keyword>
<dbReference type="Proteomes" id="UP000199315">
    <property type="component" value="Unassembled WGS sequence"/>
</dbReference>
<feature type="transmembrane region" description="Helical" evidence="1">
    <location>
        <begin position="12"/>
        <end position="30"/>
    </location>
</feature>
<gene>
    <name evidence="2" type="ORF">SAMN05421730_101724</name>
</gene>
<dbReference type="OrthoDB" id="87655at2"/>
<feature type="transmembrane region" description="Helical" evidence="1">
    <location>
        <begin position="79"/>
        <end position="98"/>
    </location>
</feature>
<keyword evidence="1" id="KW-1133">Transmembrane helix</keyword>
<keyword evidence="1" id="KW-0472">Membrane</keyword>
<evidence type="ECO:0000256" key="1">
    <source>
        <dbReference type="SAM" id="Phobius"/>
    </source>
</evidence>
<dbReference type="PANTHER" id="PTHR40078:SF1">
    <property type="entry name" value="INTEGRAL MEMBRANE PROTEIN"/>
    <property type="match status" value="1"/>
</dbReference>
<name>A0A1D3TVI7_9FIRM</name>
<reference evidence="2 3" key="1">
    <citation type="submission" date="2016-09" db="EMBL/GenBank/DDBJ databases">
        <authorList>
            <person name="Capua I."/>
            <person name="De Benedictis P."/>
            <person name="Joannis T."/>
            <person name="Lombin L.H."/>
            <person name="Cattoli G."/>
        </authorList>
    </citation>
    <scope>NUCLEOTIDE SEQUENCE [LARGE SCALE GENOMIC DNA]</scope>
    <source>
        <strain evidence="2 3">GluBS11</strain>
    </source>
</reference>
<proteinExistence type="predicted"/>
<feature type="transmembrane region" description="Helical" evidence="1">
    <location>
        <begin position="110"/>
        <end position="132"/>
    </location>
</feature>
<dbReference type="Pfam" id="PF19700">
    <property type="entry name" value="DUF6198"/>
    <property type="match status" value="1"/>
</dbReference>
<dbReference type="PANTHER" id="PTHR40078">
    <property type="entry name" value="INTEGRAL MEMBRANE PROTEIN-RELATED"/>
    <property type="match status" value="1"/>
</dbReference>
<protein>
    <submittedName>
        <fullName evidence="2">Uncharacterized membrane protein YczE</fullName>
    </submittedName>
</protein>
<dbReference type="EMBL" id="FMKA01000017">
    <property type="protein sequence ID" value="SCP98150.1"/>
    <property type="molecule type" value="Genomic_DNA"/>
</dbReference>
<dbReference type="STRING" id="1619234.SAMN05421730_101724"/>
<evidence type="ECO:0000313" key="2">
    <source>
        <dbReference type="EMBL" id="SCP98150.1"/>
    </source>
</evidence>
<dbReference type="AlphaFoldDB" id="A0A1D3TVI7"/>
<accession>A0A1D3TVI7</accession>